<evidence type="ECO:0000313" key="1">
    <source>
        <dbReference type="EMBL" id="OIV39869.1"/>
    </source>
</evidence>
<dbReference type="Gene3D" id="3.90.1140.10">
    <property type="entry name" value="Cyclic phosphodiesterase"/>
    <property type="match status" value="1"/>
</dbReference>
<keyword evidence="2" id="KW-1185">Reference proteome</keyword>
<organism evidence="1 2">
    <name type="scientific">Flavobacterium johnsoniae</name>
    <name type="common">Cytophaga johnsonae</name>
    <dbReference type="NCBI Taxonomy" id="986"/>
    <lineage>
        <taxon>Bacteria</taxon>
        <taxon>Pseudomonadati</taxon>
        <taxon>Bacteroidota</taxon>
        <taxon>Flavobacteriia</taxon>
        <taxon>Flavobacteriales</taxon>
        <taxon>Flavobacteriaceae</taxon>
        <taxon>Flavobacterium</taxon>
    </lineage>
</organism>
<dbReference type="InterPro" id="IPR009097">
    <property type="entry name" value="Cyclic_Pdiesterase"/>
</dbReference>
<proteinExistence type="predicted"/>
<evidence type="ECO:0000313" key="2">
    <source>
        <dbReference type="Proteomes" id="UP000182826"/>
    </source>
</evidence>
<dbReference type="SUPFAM" id="SSF55144">
    <property type="entry name" value="LigT-like"/>
    <property type="match status" value="1"/>
</dbReference>
<dbReference type="AlphaFoldDB" id="A0A1J7BMN4"/>
<accession>A0A1J7BMN4</accession>
<dbReference type="Pfam" id="PF13563">
    <property type="entry name" value="2_5_RNA_ligase2"/>
    <property type="match status" value="1"/>
</dbReference>
<comment type="caution">
    <text evidence="1">The sequence shown here is derived from an EMBL/GenBank/DDBJ whole genome shotgun (WGS) entry which is preliminary data.</text>
</comment>
<protein>
    <submittedName>
        <fullName evidence="1">2'-5' RNA ligase</fullName>
    </submittedName>
</protein>
<name>A0A1J7BMN4_FLAJO</name>
<reference evidence="1 2" key="1">
    <citation type="submission" date="2016-10" db="EMBL/GenBank/DDBJ databases">
        <title>Draft Genome Sequence of Rhizobacteria Flavobacterium johnsoniae CI04.</title>
        <authorList>
            <person name="Bravo J.I."/>
            <person name="Lozano G.L."/>
            <person name="Handelsman J."/>
        </authorList>
    </citation>
    <scope>NUCLEOTIDE SEQUENCE [LARGE SCALE GENOMIC DNA]</scope>
    <source>
        <strain evidence="1 2">CI04</strain>
    </source>
</reference>
<dbReference type="Proteomes" id="UP000182826">
    <property type="component" value="Unassembled WGS sequence"/>
</dbReference>
<dbReference type="RefSeq" id="WP_071638543.1">
    <property type="nucleotide sequence ID" value="NZ_MLFK01000011.1"/>
</dbReference>
<sequence length="187" mass="21540">MEKKYSVVFHPSKDGIEIIKKLKLELFNIIGWYSSCNSVAHITIGGFKANENQLEKYRQKLSKIADTLTPVQIYLDHFGAYEESRAFFISPNEDSKANLKPMMKKIQETLLISSKDRSDDPHISIGRNLTPENIQIARDLFTTINMDFLCDAIILREFDPIKRQYFILETFPFGSNPQPELTQGSLF</sequence>
<gene>
    <name evidence="1" type="ORF">BKM63_20910</name>
</gene>
<keyword evidence="1" id="KW-0436">Ligase</keyword>
<dbReference type="EMBL" id="MLFK01000011">
    <property type="protein sequence ID" value="OIV39869.1"/>
    <property type="molecule type" value="Genomic_DNA"/>
</dbReference>
<dbReference type="OrthoDB" id="980044at2"/>
<dbReference type="GO" id="GO:0016874">
    <property type="term" value="F:ligase activity"/>
    <property type="evidence" value="ECO:0007669"/>
    <property type="project" value="UniProtKB-KW"/>
</dbReference>